<protein>
    <submittedName>
        <fullName evidence="1">Uncharacterized protein</fullName>
    </submittedName>
</protein>
<evidence type="ECO:0000313" key="1">
    <source>
        <dbReference type="EMBL" id="MCR8873815.1"/>
    </source>
</evidence>
<accession>A0AAW5N723</accession>
<dbReference type="EMBL" id="JANRHJ010000007">
    <property type="protein sequence ID" value="MCR8873815.1"/>
    <property type="molecule type" value="Genomic_DNA"/>
</dbReference>
<name>A0AAW5N723_9BACT</name>
<dbReference type="Proteomes" id="UP001204579">
    <property type="component" value="Unassembled WGS sequence"/>
</dbReference>
<proteinExistence type="predicted"/>
<comment type="caution">
    <text evidence="1">The sequence shown here is derived from an EMBL/GenBank/DDBJ whole genome shotgun (WGS) entry which is preliminary data.</text>
</comment>
<reference evidence="1 2" key="1">
    <citation type="submission" date="2022-08" db="EMBL/GenBank/DDBJ databases">
        <authorList>
            <person name="Zeman M."/>
            <person name="Kubasova T."/>
        </authorList>
    </citation>
    <scope>NUCLEOTIDE SEQUENCE [LARGE SCALE GENOMIC DNA]</scope>
    <source>
        <strain evidence="1 2">ET62</strain>
    </source>
</reference>
<dbReference type="AlphaFoldDB" id="A0AAW5N723"/>
<organism evidence="1 2">
    <name type="scientific">Phocaeicola barnesiae</name>
    <dbReference type="NCBI Taxonomy" id="376804"/>
    <lineage>
        <taxon>Bacteria</taxon>
        <taxon>Pseudomonadati</taxon>
        <taxon>Bacteroidota</taxon>
        <taxon>Bacteroidia</taxon>
        <taxon>Bacteroidales</taxon>
        <taxon>Bacteroidaceae</taxon>
        <taxon>Phocaeicola</taxon>
    </lineage>
</organism>
<gene>
    <name evidence="1" type="ORF">NW209_07285</name>
</gene>
<dbReference type="PROSITE" id="PS51257">
    <property type="entry name" value="PROKAR_LIPOPROTEIN"/>
    <property type="match status" value="1"/>
</dbReference>
<keyword evidence="2" id="KW-1185">Reference proteome</keyword>
<sequence>MEIRKKGVILLLFFLACMLTGKGVPAFQHLYTEEITEEQHFTCQRRECVQESGNIPLDRTIRHLYNSQVAYPQSVSYYVLTDNSFGKLLPHIPREVSLLFKSPLPSQQHKGWIWRHPLSGRATDYYVYGLQKLLI</sequence>
<dbReference type="RefSeq" id="WP_018710764.1">
    <property type="nucleotide sequence ID" value="NZ_CALULB010000003.1"/>
</dbReference>
<evidence type="ECO:0000313" key="2">
    <source>
        <dbReference type="Proteomes" id="UP001204579"/>
    </source>
</evidence>